<sequence>MIRIQRTGERFVAAEGGRTLASCDFSLRGNTVLLGAPAYAELPVADGVFRACLDYFERRGYLDYGPADEAAAAAFAALGYTVCRVGETGGIAAFFETCKNCKN</sequence>
<dbReference type="Proteomes" id="UP000184089">
    <property type="component" value="Unassembled WGS sequence"/>
</dbReference>
<keyword evidence="4" id="KW-1185">Reference proteome</keyword>
<gene>
    <name evidence="1" type="ORF">GT747_02795</name>
    <name evidence="2" type="ORF">SAMN05444424_0361</name>
</gene>
<dbReference type="Proteomes" id="UP000474718">
    <property type="component" value="Unassembled WGS sequence"/>
</dbReference>
<comment type="caution">
    <text evidence="2">The sequence shown here is derived from an EMBL/GenBank/DDBJ whole genome shotgun (WGS) entry which is preliminary data.</text>
</comment>
<dbReference type="AlphaFoldDB" id="A0AAQ1RV03"/>
<accession>A0AAQ1RV03</accession>
<protein>
    <submittedName>
        <fullName evidence="2">Uncharacterized protein</fullName>
    </submittedName>
</protein>
<reference evidence="1 4" key="3">
    <citation type="journal article" date="2019" name="Nat. Med.">
        <title>A library of human gut bacterial isolates paired with longitudinal multiomics data enables mechanistic microbiome research.</title>
        <authorList>
            <person name="Poyet M."/>
            <person name="Groussin M."/>
            <person name="Gibbons S.M."/>
            <person name="Avila-Pacheco J."/>
            <person name="Jiang X."/>
            <person name="Kearney S.M."/>
            <person name="Perrotta A.R."/>
            <person name="Berdy B."/>
            <person name="Zhao S."/>
            <person name="Lieberman T.D."/>
            <person name="Swanson P.K."/>
            <person name="Smith M."/>
            <person name="Roesemann S."/>
            <person name="Alexander J.E."/>
            <person name="Rich S.A."/>
            <person name="Livny J."/>
            <person name="Vlamakis H."/>
            <person name="Clish C."/>
            <person name="Bullock K."/>
            <person name="Deik A."/>
            <person name="Scott J."/>
            <person name="Pierce K.A."/>
            <person name="Xavier R.J."/>
            <person name="Alm E.J."/>
        </authorList>
    </citation>
    <scope>NUCLEOTIDE SEQUENCE [LARGE SCALE GENOMIC DNA]</scope>
    <source>
        <strain evidence="1 4">BIOML-A2</strain>
    </source>
</reference>
<dbReference type="EMBL" id="FQVY01000001">
    <property type="protein sequence ID" value="SHF69381.1"/>
    <property type="molecule type" value="Genomic_DNA"/>
</dbReference>
<proteinExistence type="predicted"/>
<evidence type="ECO:0000313" key="1">
    <source>
        <dbReference type="EMBL" id="MZL68703.1"/>
    </source>
</evidence>
<name>A0AAQ1RV03_9FIRM</name>
<dbReference type="EMBL" id="WWVX01000001">
    <property type="protein sequence ID" value="MZL68703.1"/>
    <property type="molecule type" value="Genomic_DNA"/>
</dbReference>
<evidence type="ECO:0000313" key="2">
    <source>
        <dbReference type="EMBL" id="SHF69381.1"/>
    </source>
</evidence>
<organism evidence="2 3">
    <name type="scientific">Bittarella massiliensis</name>
    <name type="common">ex Durand et al. 2017</name>
    <dbReference type="NCBI Taxonomy" id="1720313"/>
    <lineage>
        <taxon>Bacteria</taxon>
        <taxon>Bacillati</taxon>
        <taxon>Bacillota</taxon>
        <taxon>Clostridia</taxon>
        <taxon>Eubacteriales</taxon>
        <taxon>Oscillospiraceae</taxon>
        <taxon>Bittarella (ex Durand et al. 2017)</taxon>
    </lineage>
</organism>
<evidence type="ECO:0000313" key="3">
    <source>
        <dbReference type="Proteomes" id="UP000184089"/>
    </source>
</evidence>
<dbReference type="RefSeq" id="WP_021661104.1">
    <property type="nucleotide sequence ID" value="NZ_FQVY01000001.1"/>
</dbReference>
<reference evidence="3" key="1">
    <citation type="submission" date="2016-11" db="EMBL/GenBank/DDBJ databases">
        <authorList>
            <person name="Jaros S."/>
            <person name="Januszkiewicz K."/>
            <person name="Wedrychowicz H."/>
        </authorList>
    </citation>
    <scope>NUCLEOTIDE SEQUENCE [LARGE SCALE GENOMIC DNA]</scope>
    <source>
        <strain evidence="3">DSM 4029</strain>
    </source>
</reference>
<evidence type="ECO:0000313" key="4">
    <source>
        <dbReference type="Proteomes" id="UP000474718"/>
    </source>
</evidence>
<reference evidence="2" key="2">
    <citation type="submission" date="2016-11" db="EMBL/GenBank/DDBJ databases">
        <authorList>
            <person name="Varghese N."/>
            <person name="Submissions S."/>
        </authorList>
    </citation>
    <scope>NUCLEOTIDE SEQUENCE</scope>
    <source>
        <strain evidence="2">DSM 4029</strain>
    </source>
</reference>